<dbReference type="InterPro" id="IPR013103">
    <property type="entry name" value="RVT_2"/>
</dbReference>
<dbReference type="OrthoDB" id="2685291at2759"/>
<keyword evidence="2" id="KW-0548">Nucleotidyltransferase</keyword>
<proteinExistence type="predicted"/>
<dbReference type="Pfam" id="PF07727">
    <property type="entry name" value="RVT_2"/>
    <property type="match status" value="1"/>
</dbReference>
<dbReference type="RefSeq" id="XP_007768177.1">
    <property type="nucleotide sequence ID" value="XM_007769987.1"/>
</dbReference>
<dbReference type="OMA" id="NDWEVHQ"/>
<organism evidence="2 3">
    <name type="scientific">Coniophora puteana (strain RWD-64-598)</name>
    <name type="common">Brown rot fungus</name>
    <dbReference type="NCBI Taxonomy" id="741705"/>
    <lineage>
        <taxon>Eukaryota</taxon>
        <taxon>Fungi</taxon>
        <taxon>Dikarya</taxon>
        <taxon>Basidiomycota</taxon>
        <taxon>Agaricomycotina</taxon>
        <taxon>Agaricomycetes</taxon>
        <taxon>Agaricomycetidae</taxon>
        <taxon>Boletales</taxon>
        <taxon>Coniophorineae</taxon>
        <taxon>Coniophoraceae</taxon>
        <taxon>Coniophora</taxon>
    </lineage>
</organism>
<sequence length="50" mass="5677">HKARVVAQGFSQRPGFDYLEVFAPTVRLSTIRFILSLAAIHDLHLRSVEI</sequence>
<protein>
    <submittedName>
        <fullName evidence="2">Reverse transcriptase</fullName>
    </submittedName>
</protein>
<dbReference type="Proteomes" id="UP000053558">
    <property type="component" value="Unassembled WGS sequence"/>
</dbReference>
<name>A0A5M3MQC9_CONPW</name>
<dbReference type="GO" id="GO:0003964">
    <property type="term" value="F:RNA-directed DNA polymerase activity"/>
    <property type="evidence" value="ECO:0007669"/>
    <property type="project" value="UniProtKB-KW"/>
</dbReference>
<feature type="non-terminal residue" evidence="2">
    <location>
        <position position="50"/>
    </location>
</feature>
<dbReference type="KEGG" id="cput:CONPUDRAFT_26123"/>
<keyword evidence="3" id="KW-1185">Reference proteome</keyword>
<evidence type="ECO:0000259" key="1">
    <source>
        <dbReference type="Pfam" id="PF07727"/>
    </source>
</evidence>
<accession>A0A5M3MQC9</accession>
<dbReference type="GeneID" id="19206601"/>
<feature type="domain" description="Reverse transcriptase Ty1/copia-type" evidence="1">
    <location>
        <begin position="1"/>
        <end position="46"/>
    </location>
</feature>
<comment type="caution">
    <text evidence="2">The sequence shown here is derived from an EMBL/GenBank/DDBJ whole genome shotgun (WGS) entry which is preliminary data.</text>
</comment>
<evidence type="ECO:0000313" key="2">
    <source>
        <dbReference type="EMBL" id="EIW81267.1"/>
    </source>
</evidence>
<evidence type="ECO:0000313" key="3">
    <source>
        <dbReference type="Proteomes" id="UP000053558"/>
    </source>
</evidence>
<dbReference type="AlphaFoldDB" id="A0A5M3MQC9"/>
<feature type="non-terminal residue" evidence="2">
    <location>
        <position position="1"/>
    </location>
</feature>
<gene>
    <name evidence="2" type="ORF">CONPUDRAFT_26123</name>
</gene>
<keyword evidence="2" id="KW-0695">RNA-directed DNA polymerase</keyword>
<keyword evidence="2" id="KW-0808">Transferase</keyword>
<dbReference type="EMBL" id="JH711578">
    <property type="protein sequence ID" value="EIW81267.1"/>
    <property type="molecule type" value="Genomic_DNA"/>
</dbReference>
<reference evidence="3" key="1">
    <citation type="journal article" date="2012" name="Science">
        <title>The Paleozoic origin of enzymatic lignin decomposition reconstructed from 31 fungal genomes.</title>
        <authorList>
            <person name="Floudas D."/>
            <person name="Binder M."/>
            <person name="Riley R."/>
            <person name="Barry K."/>
            <person name="Blanchette R.A."/>
            <person name="Henrissat B."/>
            <person name="Martinez A.T."/>
            <person name="Otillar R."/>
            <person name="Spatafora J.W."/>
            <person name="Yadav J.S."/>
            <person name="Aerts A."/>
            <person name="Benoit I."/>
            <person name="Boyd A."/>
            <person name="Carlson A."/>
            <person name="Copeland A."/>
            <person name="Coutinho P.M."/>
            <person name="de Vries R.P."/>
            <person name="Ferreira P."/>
            <person name="Findley K."/>
            <person name="Foster B."/>
            <person name="Gaskell J."/>
            <person name="Glotzer D."/>
            <person name="Gorecki P."/>
            <person name="Heitman J."/>
            <person name="Hesse C."/>
            <person name="Hori C."/>
            <person name="Igarashi K."/>
            <person name="Jurgens J.A."/>
            <person name="Kallen N."/>
            <person name="Kersten P."/>
            <person name="Kohler A."/>
            <person name="Kuees U."/>
            <person name="Kumar T.K.A."/>
            <person name="Kuo A."/>
            <person name="LaButti K."/>
            <person name="Larrondo L.F."/>
            <person name="Lindquist E."/>
            <person name="Ling A."/>
            <person name="Lombard V."/>
            <person name="Lucas S."/>
            <person name="Lundell T."/>
            <person name="Martin R."/>
            <person name="McLaughlin D.J."/>
            <person name="Morgenstern I."/>
            <person name="Morin E."/>
            <person name="Murat C."/>
            <person name="Nagy L.G."/>
            <person name="Nolan M."/>
            <person name="Ohm R.A."/>
            <person name="Patyshakuliyeva A."/>
            <person name="Rokas A."/>
            <person name="Ruiz-Duenas F.J."/>
            <person name="Sabat G."/>
            <person name="Salamov A."/>
            <person name="Samejima M."/>
            <person name="Schmutz J."/>
            <person name="Slot J.C."/>
            <person name="St John F."/>
            <person name="Stenlid J."/>
            <person name="Sun H."/>
            <person name="Sun S."/>
            <person name="Syed K."/>
            <person name="Tsang A."/>
            <person name="Wiebenga A."/>
            <person name="Young D."/>
            <person name="Pisabarro A."/>
            <person name="Eastwood D.C."/>
            <person name="Martin F."/>
            <person name="Cullen D."/>
            <person name="Grigoriev I.V."/>
            <person name="Hibbett D.S."/>
        </authorList>
    </citation>
    <scope>NUCLEOTIDE SEQUENCE [LARGE SCALE GENOMIC DNA]</scope>
    <source>
        <strain evidence="3">RWD-64-598 SS2</strain>
    </source>
</reference>